<keyword evidence="3" id="KW-1185">Reference proteome</keyword>
<evidence type="ECO:0000313" key="2">
    <source>
        <dbReference type="EMBL" id="KAG8536699.1"/>
    </source>
</evidence>
<dbReference type="InterPro" id="IPR051181">
    <property type="entry name" value="CAF1_poly(A)_ribonucleases"/>
</dbReference>
<dbReference type="PANTHER" id="PTHR15092">
    <property type="entry name" value="POLY A -SPECIFIC RIBONUCLEASE/TARGET OF EGR1, MEMBER 1"/>
    <property type="match status" value="1"/>
</dbReference>
<comment type="caution">
    <text evidence="2">The sequence shown here is derived from an EMBL/GenBank/DDBJ whole genome shotgun (WGS) entry which is preliminary data.</text>
</comment>
<sequence>MCSLRVPVIDVHSDNFSELWPSMLLALKTASFIAVDTELSGLGSRRSLLNQ</sequence>
<dbReference type="GO" id="GO:0017069">
    <property type="term" value="F:snRNA binding"/>
    <property type="evidence" value="ECO:0007669"/>
    <property type="project" value="TreeGrafter"/>
</dbReference>
<organism evidence="2 3">
    <name type="scientific">Engystomops pustulosus</name>
    <name type="common">Tungara frog</name>
    <name type="synonym">Physalaemus pustulosus</name>
    <dbReference type="NCBI Taxonomy" id="76066"/>
    <lineage>
        <taxon>Eukaryota</taxon>
        <taxon>Metazoa</taxon>
        <taxon>Chordata</taxon>
        <taxon>Craniata</taxon>
        <taxon>Vertebrata</taxon>
        <taxon>Euteleostomi</taxon>
        <taxon>Amphibia</taxon>
        <taxon>Batrachia</taxon>
        <taxon>Anura</taxon>
        <taxon>Neobatrachia</taxon>
        <taxon>Hyloidea</taxon>
        <taxon>Leptodactylidae</taxon>
        <taxon>Leiuperinae</taxon>
        <taxon>Engystomops</taxon>
    </lineage>
</organism>
<dbReference type="InterPro" id="IPR012337">
    <property type="entry name" value="RNaseH-like_sf"/>
</dbReference>
<dbReference type="Gene3D" id="3.30.420.10">
    <property type="entry name" value="Ribonuclease H-like superfamily/Ribonuclease H"/>
    <property type="match status" value="1"/>
</dbReference>
<reference evidence="2" key="1">
    <citation type="thesis" date="2020" institute="ProQuest LLC" country="789 East Eisenhower Parkway, Ann Arbor, MI, USA">
        <title>Comparative Genomics and Chromosome Evolution.</title>
        <authorList>
            <person name="Mudd A.B."/>
        </authorList>
    </citation>
    <scope>NUCLEOTIDE SEQUENCE</scope>
    <source>
        <strain evidence="2">237g6f4</strain>
        <tissue evidence="2">Blood</tissue>
    </source>
</reference>
<dbReference type="GO" id="GO:0000175">
    <property type="term" value="F:3'-5'-RNA exonuclease activity"/>
    <property type="evidence" value="ECO:0007669"/>
    <property type="project" value="TreeGrafter"/>
</dbReference>
<dbReference type="Proteomes" id="UP000824782">
    <property type="component" value="Unassembled WGS sequence"/>
</dbReference>
<evidence type="ECO:0000313" key="3">
    <source>
        <dbReference type="Proteomes" id="UP000824782"/>
    </source>
</evidence>
<dbReference type="InterPro" id="IPR036397">
    <property type="entry name" value="RNaseH_sf"/>
</dbReference>
<gene>
    <name evidence="2" type="ORF">GDO81_025829</name>
</gene>
<dbReference type="InterPro" id="IPR006941">
    <property type="entry name" value="RNase_CAF1"/>
</dbReference>
<dbReference type="GO" id="GO:0034472">
    <property type="term" value="P:snRNA 3'-end processing"/>
    <property type="evidence" value="ECO:0007669"/>
    <property type="project" value="TreeGrafter"/>
</dbReference>
<dbReference type="AlphaFoldDB" id="A0AAV6YN79"/>
<protein>
    <submittedName>
        <fullName evidence="2">Uncharacterized protein</fullName>
    </submittedName>
</protein>
<dbReference type="Pfam" id="PF04857">
    <property type="entry name" value="CAF1"/>
    <property type="match status" value="1"/>
</dbReference>
<proteinExistence type="inferred from homology"/>
<comment type="similarity">
    <text evidence="1">Belongs to the CAF1 family.</text>
</comment>
<dbReference type="PANTHER" id="PTHR15092:SF37">
    <property type="entry name" value="TARGET OF EGR1 PROTEIN 1"/>
    <property type="match status" value="1"/>
</dbReference>
<name>A0AAV6YN79_ENGPU</name>
<evidence type="ECO:0000256" key="1">
    <source>
        <dbReference type="ARBA" id="ARBA00008372"/>
    </source>
</evidence>
<dbReference type="SUPFAM" id="SSF53098">
    <property type="entry name" value="Ribonuclease H-like"/>
    <property type="match status" value="1"/>
</dbReference>
<dbReference type="GO" id="GO:0015030">
    <property type="term" value="C:Cajal body"/>
    <property type="evidence" value="ECO:0007669"/>
    <property type="project" value="TreeGrafter"/>
</dbReference>
<dbReference type="EMBL" id="WNYA01039370">
    <property type="protein sequence ID" value="KAG8536699.1"/>
    <property type="molecule type" value="Genomic_DNA"/>
</dbReference>
<accession>A0AAV6YN79</accession>